<dbReference type="Pfam" id="PF19741">
    <property type="entry name" value="DUF6230"/>
    <property type="match status" value="1"/>
</dbReference>
<dbReference type="EMBL" id="MCGQ01000008">
    <property type="protein sequence ID" value="OXY97588.1"/>
    <property type="molecule type" value="Genomic_DNA"/>
</dbReference>
<name>A0A233SPK4_STRDA</name>
<organism evidence="1 2">
    <name type="scientific">Streptomyces diastatochromogenes</name>
    <dbReference type="NCBI Taxonomy" id="42236"/>
    <lineage>
        <taxon>Bacteria</taxon>
        <taxon>Bacillati</taxon>
        <taxon>Actinomycetota</taxon>
        <taxon>Actinomycetes</taxon>
        <taxon>Kitasatosporales</taxon>
        <taxon>Streptomycetaceae</taxon>
        <taxon>Streptomyces</taxon>
    </lineage>
</organism>
<sequence>MSHRVGRTHWRRFATVLVPGVAACATLGIVMGEGALAASFLISGKRFTVTADTLVSRGLSSYGMVDVTKRGELVPVQVVGSRRATISGLCQSVLIDVPVLGPQTLKITGGNERPVEASNLFLDTTFQSAGEADFRNFDMGIAQGEITKGPINPGDRDSRFFDPSGFGQQATSVTLTDVHVTAVALTAGTFNVPGLRVRIEQGRHECS</sequence>
<evidence type="ECO:0008006" key="3">
    <source>
        <dbReference type="Google" id="ProtNLM"/>
    </source>
</evidence>
<evidence type="ECO:0000313" key="2">
    <source>
        <dbReference type="Proteomes" id="UP000215483"/>
    </source>
</evidence>
<dbReference type="PROSITE" id="PS51257">
    <property type="entry name" value="PROKAR_LIPOPROTEIN"/>
    <property type="match status" value="1"/>
</dbReference>
<comment type="caution">
    <text evidence="1">The sequence shown here is derived from an EMBL/GenBank/DDBJ whole genome shotgun (WGS) entry which is preliminary data.</text>
</comment>
<proteinExistence type="predicted"/>
<dbReference type="AlphaFoldDB" id="A0A233SPK4"/>
<dbReference type="Proteomes" id="UP000215483">
    <property type="component" value="Unassembled WGS sequence"/>
</dbReference>
<accession>A0A233SPK4</accession>
<dbReference type="InterPro" id="IPR046198">
    <property type="entry name" value="DUF6230"/>
</dbReference>
<gene>
    <name evidence="1" type="ORF">BEK98_08500</name>
</gene>
<keyword evidence="2" id="KW-1185">Reference proteome</keyword>
<evidence type="ECO:0000313" key="1">
    <source>
        <dbReference type="EMBL" id="OXY97588.1"/>
    </source>
</evidence>
<protein>
    <recommendedName>
        <fullName evidence="3">Cholesterol esterase</fullName>
    </recommendedName>
</protein>
<reference evidence="1 2" key="1">
    <citation type="submission" date="2016-07" db="EMBL/GenBank/DDBJ databases">
        <title>Draft genome of Streptomyces diastatochromogenes.</title>
        <authorList>
            <person name="Podduturi R."/>
            <person name="Lukassen M.B."/>
            <person name="Clausen N."/>
            <person name="Nielsen J.L."/>
            <person name="Jorgensen N.O."/>
        </authorList>
    </citation>
    <scope>NUCLEOTIDE SEQUENCE [LARGE SCALE GENOMIC DNA]</scope>
    <source>
        <strain evidence="1 2">DSM 40608</strain>
    </source>
</reference>
<dbReference type="OrthoDB" id="4238587at2"/>